<feature type="domain" description="RRM" evidence="4">
    <location>
        <begin position="104"/>
        <end position="183"/>
    </location>
</feature>
<feature type="non-terminal residue" evidence="5">
    <location>
        <position position="639"/>
    </location>
</feature>
<accession>A0ABQ7J465</accession>
<dbReference type="Pfam" id="PF00076">
    <property type="entry name" value="RRM_1"/>
    <property type="match status" value="2"/>
</dbReference>
<keyword evidence="2 3" id="KW-0694">RNA-binding</keyword>
<dbReference type="Gene3D" id="3.30.70.330">
    <property type="match status" value="2"/>
</dbReference>
<keyword evidence="6" id="KW-1185">Reference proteome</keyword>
<feature type="domain" description="RRM" evidence="4">
    <location>
        <begin position="201"/>
        <end position="281"/>
    </location>
</feature>
<reference evidence="5 6" key="1">
    <citation type="journal article" date="2020" name="bioRxiv">
        <title>Metabolic contributions of an alphaproteobacterial endosymbiont in the apicomplexan Cardiosporidium cionae.</title>
        <authorList>
            <person name="Hunter E.S."/>
            <person name="Paight C.J."/>
            <person name="Lane C.E."/>
        </authorList>
    </citation>
    <scope>NUCLEOTIDE SEQUENCE [LARGE SCALE GENOMIC DNA]</scope>
    <source>
        <strain evidence="5">ESH_2018</strain>
    </source>
</reference>
<evidence type="ECO:0000313" key="6">
    <source>
        <dbReference type="Proteomes" id="UP000823046"/>
    </source>
</evidence>
<evidence type="ECO:0000256" key="1">
    <source>
        <dbReference type="ARBA" id="ARBA00022737"/>
    </source>
</evidence>
<dbReference type="EMBL" id="JADAQX010001302">
    <property type="protein sequence ID" value="KAF8817868.1"/>
    <property type="molecule type" value="Genomic_DNA"/>
</dbReference>
<organism evidence="5 6">
    <name type="scientific">Cardiosporidium cionae</name>
    <dbReference type="NCBI Taxonomy" id="476202"/>
    <lineage>
        <taxon>Eukaryota</taxon>
        <taxon>Sar</taxon>
        <taxon>Alveolata</taxon>
        <taxon>Apicomplexa</taxon>
        <taxon>Aconoidasida</taxon>
        <taxon>Nephromycida</taxon>
        <taxon>Cardiosporidium</taxon>
    </lineage>
</organism>
<keyword evidence="1" id="KW-0677">Repeat</keyword>
<dbReference type="SMART" id="SM00360">
    <property type="entry name" value="RRM"/>
    <property type="match status" value="2"/>
</dbReference>
<protein>
    <recommendedName>
        <fullName evidence="4">RRM domain-containing protein</fullName>
    </recommendedName>
</protein>
<dbReference type="InterPro" id="IPR012677">
    <property type="entry name" value="Nucleotide-bd_a/b_plait_sf"/>
</dbReference>
<dbReference type="PANTHER" id="PTHR24012">
    <property type="entry name" value="RNA BINDING PROTEIN"/>
    <property type="match status" value="1"/>
</dbReference>
<dbReference type="SUPFAM" id="SSF54928">
    <property type="entry name" value="RNA-binding domain, RBD"/>
    <property type="match status" value="2"/>
</dbReference>
<gene>
    <name evidence="5" type="ORF">IE077_003283</name>
</gene>
<dbReference type="InterPro" id="IPR035979">
    <property type="entry name" value="RBD_domain_sf"/>
</dbReference>
<name>A0ABQ7J465_9APIC</name>
<comment type="caution">
    <text evidence="5">The sequence shown here is derived from an EMBL/GenBank/DDBJ whole genome shotgun (WGS) entry which is preliminary data.</text>
</comment>
<proteinExistence type="predicted"/>
<evidence type="ECO:0000256" key="2">
    <source>
        <dbReference type="ARBA" id="ARBA00022884"/>
    </source>
</evidence>
<dbReference type="Proteomes" id="UP000823046">
    <property type="component" value="Unassembled WGS sequence"/>
</dbReference>
<evidence type="ECO:0000313" key="5">
    <source>
        <dbReference type="EMBL" id="KAF8817868.1"/>
    </source>
</evidence>
<evidence type="ECO:0000259" key="4">
    <source>
        <dbReference type="PROSITE" id="PS50102"/>
    </source>
</evidence>
<evidence type="ECO:0000256" key="3">
    <source>
        <dbReference type="PROSITE-ProRule" id="PRU00176"/>
    </source>
</evidence>
<dbReference type="InterPro" id="IPR000504">
    <property type="entry name" value="RRM_dom"/>
</dbReference>
<sequence length="639" mass="69175">MVYVTEDSSRTLSAEGHPIEEGLSDAFPYSLLLHPSQKFHQISNFNHPNHIDSTQQLLSNLSTVVPYSTYDRVVSRDSLSEEPMQFFPLHKASETPEFVPTVPVKLFVNRVPKWMCSDSLRSLFSNYGEIMECYILKDFDGHKGCAFVKFASIVDAHKAISDFHGKKTLNKDAGPVQLKYADGEIERLGLSPDVQPGGEAVKVFVGCLPKSCTEEKLFSIFSRFGRVDEVFLIRDENKQSKCSAFVTFPKMDMALSAIETLDRHYTLPSGKRPIEVRLAKSKLSKQRNSKLFTGAFSYADITAGSSYSSKHCPYLSKEGSLPLVPSSTPPVCTSYDSSNLPSYLPLLSATPSVSPTPAAFSPQSDLPGFPLMNSNLSSSLPGNNELYSPYSNWMEYHLPNWNNFYYNNSNALSTWTPSLPREWPSGAPPGYYVTPASLNGRSSLGETSIPSSQLGTPACGLIEDALVSPDHVVREGNGIVSSYTHVASATQQPYISRSQSLVKDFSGISSASGLSASVRSTAATSTAPTEGSNGTNAMFSSLAQRRNMEELPLVASLLRVTPLLSANASLPNSVPSPSELQMALASSRFTNTSTSSNGYPLTALEEVINSSSNATSSPVASTAARDSSHTCCINPSIQG</sequence>
<dbReference type="PROSITE" id="PS50102">
    <property type="entry name" value="RRM"/>
    <property type="match status" value="2"/>
</dbReference>